<dbReference type="Ensembl" id="ENSLLET00000003871.1">
    <property type="protein sequence ID" value="ENSLLEP00000003697.1"/>
    <property type="gene ID" value="ENSLLEG00000002388.1"/>
</dbReference>
<reference evidence="1" key="2">
    <citation type="submission" date="2025-09" db="UniProtKB">
        <authorList>
            <consortium name="Ensembl"/>
        </authorList>
    </citation>
    <scope>IDENTIFICATION</scope>
</reference>
<evidence type="ECO:0000313" key="1">
    <source>
        <dbReference type="Ensembl" id="ENSLLEP00000003697.1"/>
    </source>
</evidence>
<dbReference type="Proteomes" id="UP000694569">
    <property type="component" value="Unplaced"/>
</dbReference>
<protein>
    <submittedName>
        <fullName evidence="1">Uncharacterized protein</fullName>
    </submittedName>
</protein>
<name>A0A8C5LXF7_9ANUR</name>
<reference evidence="1" key="1">
    <citation type="submission" date="2025-08" db="UniProtKB">
        <authorList>
            <consortium name="Ensembl"/>
        </authorList>
    </citation>
    <scope>IDENTIFICATION</scope>
</reference>
<keyword evidence="2" id="KW-1185">Reference proteome</keyword>
<sequence>MRFFRTLRLKSFFHLQETIPQSDIGELAESASFELSKCRPTKHLALRELKEDLTLSIRRVDKGGAIVVMDTAAYVQEAYRQLNNTAHYCKLDADPCCTIQQEIKDLTETSLNGNLISKKDLDFLNVEFPRLPHLYLLPKIHKDLHNPPGRPIVS</sequence>
<proteinExistence type="predicted"/>
<dbReference type="AlphaFoldDB" id="A0A8C5LXF7"/>
<accession>A0A8C5LXF7</accession>
<dbReference type="GeneTree" id="ENSGT00940000154669"/>
<evidence type="ECO:0000313" key="2">
    <source>
        <dbReference type="Proteomes" id="UP000694569"/>
    </source>
</evidence>
<organism evidence="1 2">
    <name type="scientific">Leptobrachium leishanense</name>
    <name type="common">Leishan spiny toad</name>
    <dbReference type="NCBI Taxonomy" id="445787"/>
    <lineage>
        <taxon>Eukaryota</taxon>
        <taxon>Metazoa</taxon>
        <taxon>Chordata</taxon>
        <taxon>Craniata</taxon>
        <taxon>Vertebrata</taxon>
        <taxon>Euteleostomi</taxon>
        <taxon>Amphibia</taxon>
        <taxon>Batrachia</taxon>
        <taxon>Anura</taxon>
        <taxon>Pelobatoidea</taxon>
        <taxon>Megophryidae</taxon>
        <taxon>Leptobrachium</taxon>
    </lineage>
</organism>
<dbReference type="OrthoDB" id="9909555at2759"/>